<dbReference type="Proteomes" id="UP000039324">
    <property type="component" value="Unassembled WGS sequence"/>
</dbReference>
<organism evidence="4 6">
    <name type="scientific">Plasmodiophora brassicae</name>
    <name type="common">Clubroot disease agent</name>
    <dbReference type="NCBI Taxonomy" id="37360"/>
    <lineage>
        <taxon>Eukaryota</taxon>
        <taxon>Sar</taxon>
        <taxon>Rhizaria</taxon>
        <taxon>Endomyxa</taxon>
        <taxon>Phytomyxea</taxon>
        <taxon>Plasmodiophorida</taxon>
        <taxon>Plasmodiophoridae</taxon>
        <taxon>Plasmodiophora</taxon>
    </lineage>
</organism>
<name>A0A0G4IPY0_PLABS</name>
<keyword evidence="3" id="KW-0732">Signal</keyword>
<keyword evidence="6" id="KW-1185">Reference proteome</keyword>
<gene>
    <name evidence="4" type="ORF">PBRA_000605</name>
    <name evidence="5" type="ORF">PLBR_LOCUS4781</name>
</gene>
<accession>A0A0G4IPY0</accession>
<keyword evidence="5" id="KW-0496">Mitochondrion</keyword>
<feature type="transmembrane region" description="Helical" evidence="2">
    <location>
        <begin position="179"/>
        <end position="200"/>
    </location>
</feature>
<dbReference type="EMBL" id="CDSF01000079">
    <property type="protein sequence ID" value="CEO97260.1"/>
    <property type="molecule type" value="Genomic_DNA"/>
</dbReference>
<evidence type="ECO:0000256" key="3">
    <source>
        <dbReference type="SAM" id="SignalP"/>
    </source>
</evidence>
<feature type="region of interest" description="Disordered" evidence="1">
    <location>
        <begin position="301"/>
        <end position="331"/>
    </location>
</feature>
<reference evidence="5 7" key="2">
    <citation type="submission" date="2018-03" db="EMBL/GenBank/DDBJ databases">
        <authorList>
            <person name="Fogelqvist J."/>
        </authorList>
    </citation>
    <scope>NUCLEOTIDE SEQUENCE [LARGE SCALE GENOMIC DNA]</scope>
</reference>
<evidence type="ECO:0000313" key="4">
    <source>
        <dbReference type="EMBL" id="CEO97260.1"/>
    </source>
</evidence>
<reference evidence="4 6" key="1">
    <citation type="submission" date="2015-02" db="EMBL/GenBank/DDBJ databases">
        <authorList>
            <person name="Chooi Y.-H."/>
        </authorList>
    </citation>
    <scope>NUCLEOTIDE SEQUENCE [LARGE SCALE GENOMIC DNA]</scope>
    <source>
        <strain evidence="4">E3</strain>
    </source>
</reference>
<geneLocation type="mitochondrion" evidence="5"/>
<evidence type="ECO:0000256" key="2">
    <source>
        <dbReference type="SAM" id="Phobius"/>
    </source>
</evidence>
<keyword evidence="2" id="KW-0812">Transmembrane</keyword>
<evidence type="ECO:0000313" key="5">
    <source>
        <dbReference type="EMBL" id="SPQ97566.1"/>
    </source>
</evidence>
<dbReference type="Proteomes" id="UP000290189">
    <property type="component" value="Unassembled WGS sequence"/>
</dbReference>
<evidence type="ECO:0000256" key="1">
    <source>
        <dbReference type="SAM" id="MobiDB-lite"/>
    </source>
</evidence>
<sequence>MLALLLTSALVLYGTLAGSSAPAHTSTTRGTSALGITLLLDRLPSNAPCSQAFLSAAITNYRSKLITITQIPGDRLPPANFIVNATAGACRLHFLVLQGQGITSAQFAGDVTRYSNTPGILFRNTYVLQATSIPVTMTTASVVVQQCAQAYQVVTQASDTCQTPGTSSSTSWYSNLNPYLMDIAAITGMLIGSCIVVTVVTCRYARYTTLVSPNASGGPSNVQDPVKIVDPDLAQQQGSPMPIARVRTTNIRRYATADSDAARRPTPSSVPYFSQSVSDLKAPLPFELTNGAAAGPRVIRRGMSTSGKSKKHPLQYGDADTGRDAVQTIDD</sequence>
<feature type="signal peptide" evidence="3">
    <location>
        <begin position="1"/>
        <end position="17"/>
    </location>
</feature>
<keyword evidence="2" id="KW-1133">Transmembrane helix</keyword>
<dbReference type="EMBL" id="OVEO01000008">
    <property type="protein sequence ID" value="SPQ97566.1"/>
    <property type="molecule type" value="Genomic_DNA"/>
</dbReference>
<evidence type="ECO:0000313" key="6">
    <source>
        <dbReference type="Proteomes" id="UP000039324"/>
    </source>
</evidence>
<proteinExistence type="predicted"/>
<dbReference type="AlphaFoldDB" id="A0A0G4IPY0"/>
<feature type="chain" id="PRO_5036293148" evidence="3">
    <location>
        <begin position="18"/>
        <end position="331"/>
    </location>
</feature>
<keyword evidence="2" id="KW-0472">Membrane</keyword>
<protein>
    <submittedName>
        <fullName evidence="4">Uncharacterized protein</fullName>
    </submittedName>
</protein>
<evidence type="ECO:0000313" key="7">
    <source>
        <dbReference type="Proteomes" id="UP000290189"/>
    </source>
</evidence>